<dbReference type="Proteomes" id="UP001234989">
    <property type="component" value="Chromosome 9"/>
</dbReference>
<keyword evidence="1" id="KW-0863">Zinc-finger</keyword>
<evidence type="ECO:0000313" key="4">
    <source>
        <dbReference type="EMBL" id="WMV45255.1"/>
    </source>
</evidence>
<dbReference type="GO" id="GO:0003676">
    <property type="term" value="F:nucleic acid binding"/>
    <property type="evidence" value="ECO:0007669"/>
    <property type="project" value="InterPro"/>
</dbReference>
<keyword evidence="1" id="KW-0862">Zinc</keyword>
<evidence type="ECO:0000313" key="5">
    <source>
        <dbReference type="Proteomes" id="UP001234989"/>
    </source>
</evidence>
<evidence type="ECO:0000259" key="3">
    <source>
        <dbReference type="PROSITE" id="PS50158"/>
    </source>
</evidence>
<evidence type="ECO:0000256" key="2">
    <source>
        <dbReference type="SAM" id="MobiDB-lite"/>
    </source>
</evidence>
<dbReference type="GO" id="GO:0008270">
    <property type="term" value="F:zinc ion binding"/>
    <property type="evidence" value="ECO:0007669"/>
    <property type="project" value="UniProtKB-KW"/>
</dbReference>
<feature type="domain" description="CCHC-type" evidence="3">
    <location>
        <begin position="29"/>
        <end position="44"/>
    </location>
</feature>
<keyword evidence="5" id="KW-1185">Reference proteome</keyword>
<accession>A0AAF0UGC6</accession>
<evidence type="ECO:0000256" key="1">
    <source>
        <dbReference type="PROSITE-ProRule" id="PRU00047"/>
    </source>
</evidence>
<name>A0AAF0UGC6_SOLVR</name>
<dbReference type="AlphaFoldDB" id="A0AAF0UGC6"/>
<keyword evidence="1" id="KW-0479">Metal-binding</keyword>
<dbReference type="EMBL" id="CP133620">
    <property type="protein sequence ID" value="WMV45255.1"/>
    <property type="molecule type" value="Genomic_DNA"/>
</dbReference>
<proteinExistence type="predicted"/>
<organism evidence="4 5">
    <name type="scientific">Solanum verrucosum</name>
    <dbReference type="NCBI Taxonomy" id="315347"/>
    <lineage>
        <taxon>Eukaryota</taxon>
        <taxon>Viridiplantae</taxon>
        <taxon>Streptophyta</taxon>
        <taxon>Embryophyta</taxon>
        <taxon>Tracheophyta</taxon>
        <taxon>Spermatophyta</taxon>
        <taxon>Magnoliopsida</taxon>
        <taxon>eudicotyledons</taxon>
        <taxon>Gunneridae</taxon>
        <taxon>Pentapetalae</taxon>
        <taxon>asterids</taxon>
        <taxon>lamiids</taxon>
        <taxon>Solanales</taxon>
        <taxon>Solanaceae</taxon>
        <taxon>Solanoideae</taxon>
        <taxon>Solaneae</taxon>
        <taxon>Solanum</taxon>
    </lineage>
</organism>
<reference evidence="4" key="1">
    <citation type="submission" date="2023-08" db="EMBL/GenBank/DDBJ databases">
        <title>A de novo genome assembly of Solanum verrucosum Schlechtendal, a Mexican diploid species geographically isolated from the other diploid A-genome species in potato relatives.</title>
        <authorList>
            <person name="Hosaka K."/>
        </authorList>
    </citation>
    <scope>NUCLEOTIDE SEQUENCE</scope>
    <source>
        <tissue evidence="4">Young leaves</tissue>
    </source>
</reference>
<dbReference type="PROSITE" id="PS50158">
    <property type="entry name" value="ZF_CCHC"/>
    <property type="match status" value="1"/>
</dbReference>
<protein>
    <recommendedName>
        <fullName evidence="3">CCHC-type domain-containing protein</fullName>
    </recommendedName>
</protein>
<sequence length="229" mass="24863">MAQGGSKIPSCSKCGRNHLGMCNDGSTDCFKCGQNGPFKRECPKTHQGNENQGNRAQSSSVSPPDRVVSIEATSRVGEGGNRLYDITRRQDQDDSLDIVTIMIHVTSQKLDPNCFSRKSPGAVDHDRVHELANAGNANAAPPVSDQEVCNAEFRNTIQLLAKSVANHNNKRVLVHANSNVWSAAARVRDFVRMNLPVFLGSQVGEDPQNIIDEVKKIFEVMHVAGNDGG</sequence>
<gene>
    <name evidence="4" type="ORF">MTR67_038640</name>
</gene>
<feature type="region of interest" description="Disordered" evidence="2">
    <location>
        <begin position="43"/>
        <end position="66"/>
    </location>
</feature>
<feature type="compositionally biased region" description="Polar residues" evidence="2">
    <location>
        <begin position="46"/>
        <end position="57"/>
    </location>
</feature>
<dbReference type="InterPro" id="IPR001878">
    <property type="entry name" value="Znf_CCHC"/>
</dbReference>